<reference evidence="2" key="1">
    <citation type="journal article" date="2015" name="Nat. Genet.">
        <title>The genome and transcriptome of the zoonotic hookworm Ancylostoma ceylanicum identify infection-specific gene families.</title>
        <authorList>
            <person name="Schwarz E.M."/>
            <person name="Hu Y."/>
            <person name="Antoshechkin I."/>
            <person name="Miller M.M."/>
            <person name="Sternberg P.W."/>
            <person name="Aroian R.V."/>
        </authorList>
    </citation>
    <scope>NUCLEOTIDE SEQUENCE</scope>
    <source>
        <strain evidence="2">HY135</strain>
    </source>
</reference>
<sequence>MSCVASRMSACVRCWPQFCRRVTQFRFLYSHCAPIDKQHRCDALPLLYLDSFELVMYVIGHVRTSASAQPNRPAAMTRRGCELKLNLSGYYHSKLDLPSVHHFRI</sequence>
<name>A0A016SIQ2_9BILA</name>
<dbReference type="AlphaFoldDB" id="A0A016SIQ2"/>
<dbReference type="EMBL" id="JARK01001558">
    <property type="protein sequence ID" value="EYB90194.1"/>
    <property type="molecule type" value="Genomic_DNA"/>
</dbReference>
<evidence type="ECO:0000313" key="2">
    <source>
        <dbReference type="Proteomes" id="UP000024635"/>
    </source>
</evidence>
<protein>
    <submittedName>
        <fullName evidence="1">Uncharacterized protein</fullName>
    </submittedName>
</protein>
<keyword evidence="2" id="KW-1185">Reference proteome</keyword>
<evidence type="ECO:0000313" key="1">
    <source>
        <dbReference type="EMBL" id="EYB90194.1"/>
    </source>
</evidence>
<organism evidence="1 2">
    <name type="scientific">Ancylostoma ceylanicum</name>
    <dbReference type="NCBI Taxonomy" id="53326"/>
    <lineage>
        <taxon>Eukaryota</taxon>
        <taxon>Metazoa</taxon>
        <taxon>Ecdysozoa</taxon>
        <taxon>Nematoda</taxon>
        <taxon>Chromadorea</taxon>
        <taxon>Rhabditida</taxon>
        <taxon>Rhabditina</taxon>
        <taxon>Rhabditomorpha</taxon>
        <taxon>Strongyloidea</taxon>
        <taxon>Ancylostomatidae</taxon>
        <taxon>Ancylostomatinae</taxon>
        <taxon>Ancylostoma</taxon>
    </lineage>
</organism>
<dbReference type="Proteomes" id="UP000024635">
    <property type="component" value="Unassembled WGS sequence"/>
</dbReference>
<proteinExistence type="predicted"/>
<comment type="caution">
    <text evidence="1">The sequence shown here is derived from an EMBL/GenBank/DDBJ whole genome shotgun (WGS) entry which is preliminary data.</text>
</comment>
<accession>A0A016SIQ2</accession>
<gene>
    <name evidence="1" type="primary">Acey_s0222.g2603</name>
    <name evidence="1" type="ORF">Y032_0222g2603</name>
</gene>